<evidence type="ECO:0000313" key="9">
    <source>
        <dbReference type="Proteomes" id="UP000834106"/>
    </source>
</evidence>
<dbReference type="PROSITE" id="PS51369">
    <property type="entry name" value="TCP"/>
    <property type="match status" value="1"/>
</dbReference>
<keyword evidence="3" id="KW-0238">DNA-binding</keyword>
<dbReference type="PANTHER" id="PTHR31072:SF91">
    <property type="entry name" value="TRANSCRIPTION FACTOR TCP6"/>
    <property type="match status" value="1"/>
</dbReference>
<dbReference type="GO" id="GO:0043565">
    <property type="term" value="F:sequence-specific DNA binding"/>
    <property type="evidence" value="ECO:0007669"/>
    <property type="project" value="TreeGrafter"/>
</dbReference>
<dbReference type="Pfam" id="PF03634">
    <property type="entry name" value="TCP"/>
    <property type="match status" value="1"/>
</dbReference>
<protein>
    <recommendedName>
        <fullName evidence="7">TCP domain-containing protein</fullName>
    </recommendedName>
</protein>
<sequence length="207" mass="22331">MASETALYKLSSDDLSPMAASRHHLFQSLRAVIPHPATAAAVESSGANPAGTKLGHSRTSKRSSLSTKDRHTKVNGRGRRVRIPALCAARVFQLTRELGHRSDGETIEWLLRQAEPAIIAATGTGTIPADNISTAPTIPLSRSRASVQAPLLPSPPLSCRLDLGQSPPPMGFEFDPNAYRHMPFTALLLQPAVEEAEERHRGVVEDH</sequence>
<dbReference type="GO" id="GO:0005634">
    <property type="term" value="C:nucleus"/>
    <property type="evidence" value="ECO:0007669"/>
    <property type="project" value="UniProtKB-SubCell"/>
</dbReference>
<evidence type="ECO:0000256" key="2">
    <source>
        <dbReference type="ARBA" id="ARBA00023015"/>
    </source>
</evidence>
<evidence type="ECO:0000256" key="1">
    <source>
        <dbReference type="ARBA" id="ARBA00004123"/>
    </source>
</evidence>
<evidence type="ECO:0000256" key="5">
    <source>
        <dbReference type="ARBA" id="ARBA00023242"/>
    </source>
</evidence>
<keyword evidence="5" id="KW-0539">Nucleus</keyword>
<gene>
    <name evidence="8" type="ORF">FPE_LOCUS27604</name>
</gene>
<reference evidence="8" key="1">
    <citation type="submission" date="2023-05" db="EMBL/GenBank/DDBJ databases">
        <authorList>
            <person name="Huff M."/>
        </authorList>
    </citation>
    <scope>NUCLEOTIDE SEQUENCE</scope>
</reference>
<evidence type="ECO:0000256" key="3">
    <source>
        <dbReference type="ARBA" id="ARBA00023125"/>
    </source>
</evidence>
<keyword evidence="2" id="KW-0805">Transcription regulation</keyword>
<dbReference type="EMBL" id="OU503052">
    <property type="protein sequence ID" value="CAI9780174.1"/>
    <property type="molecule type" value="Genomic_DNA"/>
</dbReference>
<proteinExistence type="predicted"/>
<evidence type="ECO:0000256" key="4">
    <source>
        <dbReference type="ARBA" id="ARBA00023163"/>
    </source>
</evidence>
<keyword evidence="4" id="KW-0804">Transcription</keyword>
<name>A0AAD2E7H5_9LAMI</name>
<evidence type="ECO:0000259" key="7">
    <source>
        <dbReference type="PROSITE" id="PS51369"/>
    </source>
</evidence>
<comment type="subcellular location">
    <subcellularLocation>
        <location evidence="1">Nucleus</location>
    </subcellularLocation>
</comment>
<dbReference type="Proteomes" id="UP000834106">
    <property type="component" value="Chromosome 17"/>
</dbReference>
<feature type="domain" description="TCP" evidence="7">
    <location>
        <begin position="67"/>
        <end position="121"/>
    </location>
</feature>
<dbReference type="InterPro" id="IPR005333">
    <property type="entry name" value="Transcription_factor_TCP"/>
</dbReference>
<dbReference type="GO" id="GO:0003700">
    <property type="term" value="F:DNA-binding transcription factor activity"/>
    <property type="evidence" value="ECO:0007669"/>
    <property type="project" value="InterPro"/>
</dbReference>
<evidence type="ECO:0000256" key="6">
    <source>
        <dbReference type="SAM" id="MobiDB-lite"/>
    </source>
</evidence>
<dbReference type="PANTHER" id="PTHR31072">
    <property type="entry name" value="TRANSCRIPTION FACTOR TCP4-RELATED"/>
    <property type="match status" value="1"/>
</dbReference>
<keyword evidence="9" id="KW-1185">Reference proteome</keyword>
<accession>A0AAD2E7H5</accession>
<evidence type="ECO:0000313" key="8">
    <source>
        <dbReference type="EMBL" id="CAI9780174.1"/>
    </source>
</evidence>
<dbReference type="InterPro" id="IPR017887">
    <property type="entry name" value="TF_TCP_subgr"/>
</dbReference>
<dbReference type="AlphaFoldDB" id="A0AAD2E7H5"/>
<feature type="region of interest" description="Disordered" evidence="6">
    <location>
        <begin position="40"/>
        <end position="75"/>
    </location>
</feature>
<organism evidence="8 9">
    <name type="scientific">Fraxinus pennsylvanica</name>
    <dbReference type="NCBI Taxonomy" id="56036"/>
    <lineage>
        <taxon>Eukaryota</taxon>
        <taxon>Viridiplantae</taxon>
        <taxon>Streptophyta</taxon>
        <taxon>Embryophyta</taxon>
        <taxon>Tracheophyta</taxon>
        <taxon>Spermatophyta</taxon>
        <taxon>Magnoliopsida</taxon>
        <taxon>eudicotyledons</taxon>
        <taxon>Gunneridae</taxon>
        <taxon>Pentapetalae</taxon>
        <taxon>asterids</taxon>
        <taxon>lamiids</taxon>
        <taxon>Lamiales</taxon>
        <taxon>Oleaceae</taxon>
        <taxon>Oleeae</taxon>
        <taxon>Fraxinus</taxon>
    </lineage>
</organism>